<keyword evidence="5" id="KW-0865">Zymogen</keyword>
<dbReference type="Proteomes" id="UP000886611">
    <property type="component" value="Unassembled WGS sequence"/>
</dbReference>
<dbReference type="EMBL" id="JAATIS010003638">
    <property type="protein sequence ID" value="KAG2463620.1"/>
    <property type="molecule type" value="Genomic_DNA"/>
</dbReference>
<dbReference type="Gene3D" id="3.90.70.80">
    <property type="match status" value="1"/>
</dbReference>
<dbReference type="InterPro" id="IPR001254">
    <property type="entry name" value="Trypsin_dom"/>
</dbReference>
<feature type="non-terminal residue" evidence="11">
    <location>
        <position position="1"/>
    </location>
</feature>
<dbReference type="InterPro" id="IPR009003">
    <property type="entry name" value="Peptidase_S1_PA"/>
</dbReference>
<dbReference type="GO" id="GO:0004252">
    <property type="term" value="F:serine-type endopeptidase activity"/>
    <property type="evidence" value="ECO:0007669"/>
    <property type="project" value="UniProtKB-EC"/>
</dbReference>
<protein>
    <recommendedName>
        <fullName evidence="8">trypsin</fullName>
        <ecNumber evidence="8">3.4.21.4</ecNumber>
    </recommendedName>
</protein>
<dbReference type="Pfam" id="PF00089">
    <property type="entry name" value="Trypsin"/>
    <property type="match status" value="1"/>
</dbReference>
<dbReference type="FunFam" id="2.40.10.10:FF:000005">
    <property type="entry name" value="Serine protease 37"/>
    <property type="match status" value="1"/>
</dbReference>
<name>A0A8X7X7F7_POLSE</name>
<dbReference type="CDD" id="cd00190">
    <property type="entry name" value="Tryp_SPc"/>
    <property type="match status" value="1"/>
</dbReference>
<reference evidence="11 12" key="1">
    <citation type="journal article" date="2021" name="Cell">
        <title>Tracing the genetic footprints of vertebrate landing in non-teleost ray-finned fishes.</title>
        <authorList>
            <person name="Bi X."/>
            <person name="Wang K."/>
            <person name="Yang L."/>
            <person name="Pan H."/>
            <person name="Jiang H."/>
            <person name="Wei Q."/>
            <person name="Fang M."/>
            <person name="Yu H."/>
            <person name="Zhu C."/>
            <person name="Cai Y."/>
            <person name="He Y."/>
            <person name="Gan X."/>
            <person name="Zeng H."/>
            <person name="Yu D."/>
            <person name="Zhu Y."/>
            <person name="Jiang H."/>
            <person name="Qiu Q."/>
            <person name="Yang H."/>
            <person name="Zhang Y.E."/>
            <person name="Wang W."/>
            <person name="Zhu M."/>
            <person name="He S."/>
            <person name="Zhang G."/>
        </authorList>
    </citation>
    <scope>NUCLEOTIDE SEQUENCE [LARGE SCALE GENOMIC DNA]</scope>
    <source>
        <strain evidence="11">Bchr_013</strain>
    </source>
</reference>
<dbReference type="InterPro" id="IPR018114">
    <property type="entry name" value="TRYPSIN_HIS"/>
</dbReference>
<dbReference type="PANTHER" id="PTHR24271:SF50">
    <property type="match status" value="1"/>
</dbReference>
<keyword evidence="12" id="KW-1185">Reference proteome</keyword>
<dbReference type="PROSITE" id="PS00134">
    <property type="entry name" value="TRYPSIN_HIS"/>
    <property type="match status" value="1"/>
</dbReference>
<keyword evidence="4 9" id="KW-0720">Serine protease</keyword>
<dbReference type="InterPro" id="IPR033116">
    <property type="entry name" value="TRYPSIN_SER"/>
</dbReference>
<accession>A0A8X7X7F7</accession>
<proteinExistence type="predicted"/>
<gene>
    <name evidence="11" type="primary">Gzmb_1</name>
    <name evidence="11" type="ORF">GTO96_0003246</name>
</gene>
<dbReference type="GO" id="GO:0006508">
    <property type="term" value="P:proteolysis"/>
    <property type="evidence" value="ECO:0007669"/>
    <property type="project" value="UniProtKB-KW"/>
</dbReference>
<evidence type="ECO:0000256" key="2">
    <source>
        <dbReference type="ARBA" id="ARBA00022670"/>
    </source>
</evidence>
<dbReference type="PROSITE" id="PS00135">
    <property type="entry name" value="TRYPSIN_SER"/>
    <property type="match status" value="1"/>
</dbReference>
<evidence type="ECO:0000256" key="3">
    <source>
        <dbReference type="ARBA" id="ARBA00022801"/>
    </source>
</evidence>
<evidence type="ECO:0000313" key="12">
    <source>
        <dbReference type="Proteomes" id="UP000886611"/>
    </source>
</evidence>
<keyword evidence="6" id="KW-1015">Disulfide bond</keyword>
<evidence type="ECO:0000259" key="10">
    <source>
        <dbReference type="PROSITE" id="PS50240"/>
    </source>
</evidence>
<dbReference type="AlphaFoldDB" id="A0A8X7X7F7"/>
<dbReference type="GO" id="GO:0005576">
    <property type="term" value="C:extracellular region"/>
    <property type="evidence" value="ECO:0007669"/>
    <property type="project" value="UniProtKB-SubCell"/>
</dbReference>
<evidence type="ECO:0000256" key="8">
    <source>
        <dbReference type="ARBA" id="ARBA00038868"/>
    </source>
</evidence>
<evidence type="ECO:0000256" key="6">
    <source>
        <dbReference type="ARBA" id="ARBA00023157"/>
    </source>
</evidence>
<keyword evidence="2 9" id="KW-0645">Protease</keyword>
<dbReference type="EC" id="3.4.21.4" evidence="8"/>
<keyword evidence="3 9" id="KW-0378">Hydrolase</keyword>
<comment type="catalytic activity">
    <reaction evidence="7">
        <text>Preferential cleavage: Arg-|-Xaa, Lys-|-Xaa.</text>
        <dbReference type="EC" id="3.4.21.4"/>
    </reaction>
</comment>
<dbReference type="InterPro" id="IPR043504">
    <property type="entry name" value="Peptidase_S1_PA_chymotrypsin"/>
</dbReference>
<dbReference type="SUPFAM" id="SSF50494">
    <property type="entry name" value="Trypsin-like serine proteases"/>
    <property type="match status" value="1"/>
</dbReference>
<evidence type="ECO:0000313" key="11">
    <source>
        <dbReference type="EMBL" id="KAG2463620.1"/>
    </source>
</evidence>
<dbReference type="PRINTS" id="PR00722">
    <property type="entry name" value="CHYMOTRYPSIN"/>
</dbReference>
<evidence type="ECO:0000256" key="7">
    <source>
        <dbReference type="ARBA" id="ARBA00036320"/>
    </source>
</evidence>
<dbReference type="PANTHER" id="PTHR24271">
    <property type="entry name" value="KALLIKREIN-RELATED"/>
    <property type="match status" value="1"/>
</dbReference>
<comment type="subcellular location">
    <subcellularLocation>
        <location evidence="1">Secreted</location>
        <location evidence="1">Extracellular space</location>
    </subcellularLocation>
</comment>
<evidence type="ECO:0000256" key="5">
    <source>
        <dbReference type="ARBA" id="ARBA00023145"/>
    </source>
</evidence>
<evidence type="ECO:0000256" key="9">
    <source>
        <dbReference type="RuleBase" id="RU363034"/>
    </source>
</evidence>
<dbReference type="Gene3D" id="2.40.10.10">
    <property type="entry name" value="Trypsin-like serine proteases"/>
    <property type="match status" value="1"/>
</dbReference>
<feature type="domain" description="Peptidase S1" evidence="10">
    <location>
        <begin position="73"/>
        <end position="293"/>
    </location>
</feature>
<evidence type="ECO:0000256" key="4">
    <source>
        <dbReference type="ARBA" id="ARBA00022825"/>
    </source>
</evidence>
<evidence type="ECO:0000256" key="1">
    <source>
        <dbReference type="ARBA" id="ARBA00004239"/>
    </source>
</evidence>
<dbReference type="PROSITE" id="PS50240">
    <property type="entry name" value="TRYPSIN_DOM"/>
    <property type="match status" value="1"/>
</dbReference>
<organism evidence="11 12">
    <name type="scientific">Polypterus senegalus</name>
    <name type="common">Senegal bichir</name>
    <dbReference type="NCBI Taxonomy" id="55291"/>
    <lineage>
        <taxon>Eukaryota</taxon>
        <taxon>Metazoa</taxon>
        <taxon>Chordata</taxon>
        <taxon>Craniata</taxon>
        <taxon>Vertebrata</taxon>
        <taxon>Euteleostomi</taxon>
        <taxon>Actinopterygii</taxon>
        <taxon>Polypteriformes</taxon>
        <taxon>Polypteridae</taxon>
        <taxon>Polypterus</taxon>
    </lineage>
</organism>
<feature type="non-terminal residue" evidence="11">
    <location>
        <position position="298"/>
    </location>
</feature>
<comment type="caution">
    <text evidence="11">The sequence shown here is derived from an EMBL/GenBank/DDBJ whole genome shotgun (WGS) entry which is preliminary data.</text>
</comment>
<sequence>MSIEVITIDQRTVTYRVVSMPRDGTCLFHSLCYIWHDHIRLTLDIRRNIVSYVLNDWDRFKVWTDDGASGDKIIKGHEVKPHSRPYMAALYAGKPQKFICGGFLILPNYVLTAAHCKKDKIIVYLGSHNISKKEMSRQMIPVQSSIPHEKYDRKTLANDIMLLKLKHKAKLTNKVRTIGIPKRDVPVWPGTICWVAGWGFTTENGKESSVLREVKVKVQAPCASASQICARGAGIKGACEGDSGGPLVCPDNMKIPTAVGILSFETDTCENSLNKNIYVSVSAYREWIERKIKSSSSM</sequence>
<dbReference type="SMART" id="SM00020">
    <property type="entry name" value="Tryp_SPc"/>
    <property type="match status" value="1"/>
</dbReference>
<dbReference type="InterPro" id="IPR001314">
    <property type="entry name" value="Peptidase_S1A"/>
</dbReference>